<proteinExistence type="predicted"/>
<dbReference type="Pfam" id="PF07690">
    <property type="entry name" value="MFS_1"/>
    <property type="match status" value="1"/>
</dbReference>
<feature type="transmembrane region" description="Helical" evidence="4">
    <location>
        <begin position="264"/>
        <end position="281"/>
    </location>
</feature>
<dbReference type="Proteomes" id="UP000027644">
    <property type="component" value="Unassembled WGS sequence"/>
</dbReference>
<feature type="domain" description="Major facilitator superfamily (MFS) profile" evidence="5">
    <location>
        <begin position="24"/>
        <end position="422"/>
    </location>
</feature>
<sequence>MSLNSNKLPDKNKNFFSDNHKWKVLFTGAFANTCFTFVIGGVPAASIILRNDYHIPTSVLGLLMGIVGFGIAVSELPWGIATDRFGDRPILIAGLSTTAIALFILAYFARISSHNSISIILCAGLLVVGLFGSSVNGSSGKAIIQWFKPQQRGLAMSVRQAAVPLGYALGALFYPYISIHYGFSTTLFISAFICILAALFSYLWIIDPDSKSEHKTPDITQSLKNKSTQPMKSLKVWRIVLAVGILCAPQFALMTFSMLFLHDFAGLSIGYISILLFFIQISSIPTRIGSGFYTDKKGNRKFFLKTVTALSFILFAALTVFTYFSYKFNIHHFACFVSFIILISGISISSWHGIGYTELATVAGHKSVATVLAMANTVVYFILFATPAIIPWLLHQFSWVGVWAVMAVICAISYFLFENSSSEK</sequence>
<dbReference type="PROSITE" id="PS50850">
    <property type="entry name" value="MFS"/>
    <property type="match status" value="1"/>
</dbReference>
<dbReference type="InterPro" id="IPR052952">
    <property type="entry name" value="MFS-Transporter"/>
</dbReference>
<evidence type="ECO:0000256" key="3">
    <source>
        <dbReference type="ARBA" id="ARBA00023136"/>
    </source>
</evidence>
<gene>
    <name evidence="6" type="ORF">SASC598J21_007370</name>
</gene>
<dbReference type="SUPFAM" id="SSF103473">
    <property type="entry name" value="MFS general substrate transporter"/>
    <property type="match status" value="1"/>
</dbReference>
<feature type="transmembrane region" description="Helical" evidence="4">
    <location>
        <begin position="183"/>
        <end position="205"/>
    </location>
</feature>
<reference evidence="6 7" key="1">
    <citation type="journal article" date="2014" name="PLoS Genet.">
        <title>Hidden diversity in honey bee gut symbionts detected by single-cell genomics.</title>
        <authorList>
            <person name="Engel P."/>
            <person name="Stepanauskas R."/>
            <person name="Moran N."/>
        </authorList>
    </citation>
    <scope>NUCLEOTIDE SEQUENCE [LARGE SCALE GENOMIC DNA]</scope>
    <source>
        <strain evidence="6 7">SCGC AB-598-J21</strain>
    </source>
</reference>
<comment type="caution">
    <text evidence="6">The sequence shown here is derived from an EMBL/GenBank/DDBJ whole genome shotgun (WGS) entry which is preliminary data.</text>
</comment>
<feature type="transmembrane region" description="Helical" evidence="4">
    <location>
        <begin position="330"/>
        <end position="356"/>
    </location>
</feature>
<dbReference type="InterPro" id="IPR036259">
    <property type="entry name" value="MFS_trans_sf"/>
</dbReference>
<dbReference type="CDD" id="cd17475">
    <property type="entry name" value="MFS_MT3072_like"/>
    <property type="match status" value="1"/>
</dbReference>
<keyword evidence="1 4" id="KW-0812">Transmembrane</keyword>
<feature type="transmembrane region" description="Helical" evidence="4">
    <location>
        <begin position="55"/>
        <end position="78"/>
    </location>
</feature>
<dbReference type="InterPro" id="IPR011701">
    <property type="entry name" value="MFS"/>
</dbReference>
<evidence type="ECO:0000256" key="4">
    <source>
        <dbReference type="SAM" id="Phobius"/>
    </source>
</evidence>
<keyword evidence="2 4" id="KW-1133">Transmembrane helix</keyword>
<dbReference type="Gene3D" id="1.20.1250.20">
    <property type="entry name" value="MFS general substrate transporter like domains"/>
    <property type="match status" value="2"/>
</dbReference>
<keyword evidence="3 4" id="KW-0472">Membrane</keyword>
<accession>A0A074W211</accession>
<dbReference type="GO" id="GO:0022857">
    <property type="term" value="F:transmembrane transporter activity"/>
    <property type="evidence" value="ECO:0007669"/>
    <property type="project" value="InterPro"/>
</dbReference>
<feature type="transmembrane region" description="Helical" evidence="4">
    <location>
        <begin position="396"/>
        <end position="417"/>
    </location>
</feature>
<dbReference type="AlphaFoldDB" id="A0A074W211"/>
<evidence type="ECO:0000256" key="2">
    <source>
        <dbReference type="ARBA" id="ARBA00022989"/>
    </source>
</evidence>
<dbReference type="EMBL" id="AVQL01000412">
    <property type="protein sequence ID" value="KEQ01489.1"/>
    <property type="molecule type" value="Genomic_DNA"/>
</dbReference>
<feature type="transmembrane region" description="Helical" evidence="4">
    <location>
        <begin position="302"/>
        <end position="324"/>
    </location>
</feature>
<feature type="transmembrane region" description="Helical" evidence="4">
    <location>
        <begin position="90"/>
        <end position="109"/>
    </location>
</feature>
<feature type="transmembrane region" description="Helical" evidence="4">
    <location>
        <begin position="156"/>
        <end position="177"/>
    </location>
</feature>
<evidence type="ECO:0000259" key="5">
    <source>
        <dbReference type="PROSITE" id="PS50850"/>
    </source>
</evidence>
<feature type="transmembrane region" description="Helical" evidence="4">
    <location>
        <begin position="115"/>
        <end position="135"/>
    </location>
</feature>
<dbReference type="InterPro" id="IPR020846">
    <property type="entry name" value="MFS_dom"/>
</dbReference>
<feature type="transmembrane region" description="Helical" evidence="4">
    <location>
        <begin position="24"/>
        <end position="49"/>
    </location>
</feature>
<evidence type="ECO:0000313" key="7">
    <source>
        <dbReference type="Proteomes" id="UP000027644"/>
    </source>
</evidence>
<evidence type="ECO:0000313" key="6">
    <source>
        <dbReference type="EMBL" id="KEQ01489.1"/>
    </source>
</evidence>
<dbReference type="PANTHER" id="PTHR23527">
    <property type="entry name" value="BLL3282 PROTEIN"/>
    <property type="match status" value="1"/>
</dbReference>
<feature type="transmembrane region" description="Helical" evidence="4">
    <location>
        <begin position="368"/>
        <end position="390"/>
    </location>
</feature>
<dbReference type="PANTHER" id="PTHR23527:SF1">
    <property type="entry name" value="BLL3282 PROTEIN"/>
    <property type="match status" value="1"/>
</dbReference>
<name>A0A074W211_9NEIS</name>
<protein>
    <submittedName>
        <fullName evidence="6">Major Facilitator Superfamily</fullName>
    </submittedName>
</protein>
<organism evidence="6 7">
    <name type="scientific">Snodgrassella alvi SCGC AB-598-J21</name>
    <dbReference type="NCBI Taxonomy" id="1385367"/>
    <lineage>
        <taxon>Bacteria</taxon>
        <taxon>Pseudomonadati</taxon>
        <taxon>Pseudomonadota</taxon>
        <taxon>Betaproteobacteria</taxon>
        <taxon>Neisseriales</taxon>
        <taxon>Neisseriaceae</taxon>
        <taxon>Snodgrassella</taxon>
    </lineage>
</organism>
<evidence type="ECO:0000256" key="1">
    <source>
        <dbReference type="ARBA" id="ARBA00022692"/>
    </source>
</evidence>